<dbReference type="SUPFAM" id="SSF102114">
    <property type="entry name" value="Radical SAM enzymes"/>
    <property type="match status" value="1"/>
</dbReference>
<dbReference type="EMBL" id="FTPD01000067">
    <property type="protein sequence ID" value="SIT59467.1"/>
    <property type="molecule type" value="Genomic_DNA"/>
</dbReference>
<evidence type="ECO:0000256" key="1">
    <source>
        <dbReference type="ARBA" id="ARBA00001966"/>
    </source>
</evidence>
<dbReference type="GO" id="GO:0003824">
    <property type="term" value="F:catalytic activity"/>
    <property type="evidence" value="ECO:0007669"/>
    <property type="project" value="InterPro"/>
</dbReference>
<dbReference type="AlphaFoldDB" id="A0A1R3VHT0"/>
<dbReference type="Gene3D" id="3.80.30.20">
    <property type="entry name" value="tm_1862 like domain"/>
    <property type="match status" value="1"/>
</dbReference>
<dbReference type="PROSITE" id="PS51332">
    <property type="entry name" value="B12_BINDING"/>
    <property type="match status" value="1"/>
</dbReference>
<accession>A0A1R3VHT0</accession>
<proteinExistence type="predicted"/>
<keyword evidence="4" id="KW-0408">Iron</keyword>
<dbReference type="GO" id="GO:0051536">
    <property type="term" value="F:iron-sulfur cluster binding"/>
    <property type="evidence" value="ECO:0007669"/>
    <property type="project" value="UniProtKB-KW"/>
</dbReference>
<dbReference type="InterPro" id="IPR007197">
    <property type="entry name" value="rSAM"/>
</dbReference>
<dbReference type="SFLD" id="SFLDF00324">
    <property type="entry name" value="bacteriocin_maturation"/>
    <property type="match status" value="1"/>
</dbReference>
<reference evidence="8" key="1">
    <citation type="submission" date="2017-01" db="EMBL/GenBank/DDBJ databases">
        <authorList>
            <person name="Brunel B."/>
        </authorList>
    </citation>
    <scope>NUCLEOTIDE SEQUENCE [LARGE SCALE GENOMIC DNA]</scope>
</reference>
<organism evidence="7 8">
    <name type="scientific">Mesorhizobium prunaredense</name>
    <dbReference type="NCBI Taxonomy" id="1631249"/>
    <lineage>
        <taxon>Bacteria</taxon>
        <taxon>Pseudomonadati</taxon>
        <taxon>Pseudomonadota</taxon>
        <taxon>Alphaproteobacteria</taxon>
        <taxon>Hyphomicrobiales</taxon>
        <taxon>Phyllobacteriaceae</taxon>
        <taxon>Mesorhizobium</taxon>
    </lineage>
</organism>
<keyword evidence="2" id="KW-0949">S-adenosyl-L-methionine</keyword>
<keyword evidence="3" id="KW-0479">Metal-binding</keyword>
<dbReference type="GO" id="GO:0046872">
    <property type="term" value="F:metal ion binding"/>
    <property type="evidence" value="ECO:0007669"/>
    <property type="project" value="UniProtKB-KW"/>
</dbReference>
<evidence type="ECO:0000259" key="6">
    <source>
        <dbReference type="PROSITE" id="PS51332"/>
    </source>
</evidence>
<dbReference type="InterPro" id="IPR023404">
    <property type="entry name" value="rSAM_horseshoe"/>
</dbReference>
<dbReference type="RefSeq" id="WP_077383129.1">
    <property type="nucleotide sequence ID" value="NZ_FTPD01000067.1"/>
</dbReference>
<dbReference type="InterPro" id="IPR006638">
    <property type="entry name" value="Elp3/MiaA/NifB-like_rSAM"/>
</dbReference>
<dbReference type="GO" id="GO:0031419">
    <property type="term" value="F:cobalamin binding"/>
    <property type="evidence" value="ECO:0007669"/>
    <property type="project" value="InterPro"/>
</dbReference>
<dbReference type="SMART" id="SM00729">
    <property type="entry name" value="Elp3"/>
    <property type="match status" value="1"/>
</dbReference>
<dbReference type="SFLD" id="SFLDG01082">
    <property type="entry name" value="B12-binding_domain_containing"/>
    <property type="match status" value="1"/>
</dbReference>
<dbReference type="Gene3D" id="3.40.50.280">
    <property type="entry name" value="Cobalamin-binding domain"/>
    <property type="match status" value="1"/>
</dbReference>
<evidence type="ECO:0000256" key="4">
    <source>
        <dbReference type="ARBA" id="ARBA00023004"/>
    </source>
</evidence>
<dbReference type="SFLD" id="SFLDS00029">
    <property type="entry name" value="Radical_SAM"/>
    <property type="match status" value="1"/>
</dbReference>
<evidence type="ECO:0000256" key="2">
    <source>
        <dbReference type="ARBA" id="ARBA00022691"/>
    </source>
</evidence>
<protein>
    <submittedName>
        <fullName evidence="7">Bacteriocin maturation radical SAM protein 1</fullName>
    </submittedName>
</protein>
<dbReference type="PANTHER" id="PTHR43409">
    <property type="entry name" value="ANAEROBIC MAGNESIUM-PROTOPORPHYRIN IX MONOMETHYL ESTER CYCLASE-RELATED"/>
    <property type="match status" value="1"/>
</dbReference>
<dbReference type="Pfam" id="PF02310">
    <property type="entry name" value="B12-binding"/>
    <property type="match status" value="1"/>
</dbReference>
<keyword evidence="5" id="KW-0411">Iron-sulfur</keyword>
<feature type="domain" description="B12-binding" evidence="6">
    <location>
        <begin position="7"/>
        <end position="215"/>
    </location>
</feature>
<dbReference type="Pfam" id="PF04055">
    <property type="entry name" value="Radical_SAM"/>
    <property type="match status" value="1"/>
</dbReference>
<dbReference type="Proteomes" id="UP000188388">
    <property type="component" value="Unassembled WGS sequence"/>
</dbReference>
<dbReference type="InterPro" id="IPR023984">
    <property type="entry name" value="rSAM_ocin_1"/>
</dbReference>
<dbReference type="InterPro" id="IPR006158">
    <property type="entry name" value="Cobalamin-bd"/>
</dbReference>
<evidence type="ECO:0000256" key="5">
    <source>
        <dbReference type="ARBA" id="ARBA00023014"/>
    </source>
</evidence>
<dbReference type="InterPro" id="IPR058240">
    <property type="entry name" value="rSAM_sf"/>
</dbReference>
<comment type="cofactor">
    <cofactor evidence="1">
        <name>[4Fe-4S] cluster</name>
        <dbReference type="ChEBI" id="CHEBI:49883"/>
    </cofactor>
</comment>
<dbReference type="NCBIfam" id="TIGR03975">
    <property type="entry name" value="rSAM_ocin_1"/>
    <property type="match status" value="1"/>
</dbReference>
<evidence type="ECO:0000313" key="7">
    <source>
        <dbReference type="EMBL" id="SIT59467.1"/>
    </source>
</evidence>
<gene>
    <name evidence="7" type="ORF">BQ8794_70397</name>
</gene>
<name>A0A1R3VHT0_9HYPH</name>
<dbReference type="InterPro" id="IPR051198">
    <property type="entry name" value="BchE-like"/>
</dbReference>
<evidence type="ECO:0000256" key="3">
    <source>
        <dbReference type="ARBA" id="ARBA00022723"/>
    </source>
</evidence>
<sequence>MFVARSPRVALAALPWADVSEPSLGLSILKGQLARDGIESRVFHLYLDMLRTMTAETYRFFSEEWGLNEFLFTGVLQETLSNDQYDELLRLSEGLSQRHSRYREPLEVAEAVLRIREKIVPDFLNHALQKILAINPTMVGLTCMFDQTVASIALARLIKTARPEVLVVLGGYALEGPPGDVVLRAFPWIDAVVRGDGEPVVAALARASVTPGDERPKIAGVTWSCANGYRVSLPADIGIIEESPDPVYDDWFADITELRAEAEVEVRTKLLPVEASRGCWWGQKHHCVFCGIDEKALKYRMKSRAAVVDMLGRMHARYGAMKYRFSDYIMSRELVAALPELAEHTPRFELSSEIKANQTPERMEAMARAGFVELQPGIESFSSRILRLMDKGVTSAANVTTIKNGCLRRVIIHYNLLFNIPGETVEDYANVLKMIPRIYHLIPPVSRSEAFVTRFAPLHSNPKRFGYEGEIVHHDCYKILFSGEYKTENGINLNDYAYYFRSYVHPPEELAQAHSLLVRQVNHWKRQFRERHVWLDYEERDGTIYVSDTRFSADETVVALDGWQRAVFLAFASQPRSVGNVAQELGCSERDIADLVEEMEPYRLFWRDENLILNVALPKQESRANLAARWHEGWPSIWC</sequence>
<dbReference type="STRING" id="1631249.BQ8794_70397"/>
<evidence type="ECO:0000313" key="8">
    <source>
        <dbReference type="Proteomes" id="UP000188388"/>
    </source>
</evidence>
<keyword evidence="8" id="KW-1185">Reference proteome</keyword>